<keyword evidence="6" id="KW-1185">Reference proteome</keyword>
<evidence type="ECO:0000256" key="2">
    <source>
        <dbReference type="ARBA" id="ARBA00022553"/>
    </source>
</evidence>
<dbReference type="Proteomes" id="UP000642993">
    <property type="component" value="Unassembled WGS sequence"/>
</dbReference>
<evidence type="ECO:0000313" key="5">
    <source>
        <dbReference type="EMBL" id="MBD8507666.1"/>
    </source>
</evidence>
<sequence length="299" mass="31736">MDEPDALAVMFADVSGSTELYESLGDVAASAVIAEAVERMARAGGRHGGIVIKTIGDEIMARFGSVADAAQGAIAIEEAMRAPLPTGPRLHVRVGLHFGQAIVRDDGDVFGDAVNVAARMVALARADQIVMSGASVALLPRGTPVRVRLVDRATVKGKKEPLDIYQVLWDDDTDATRIVSLGRSASGEPGKVLQLLFHGRGARVSERDTPFLLGRGQDSDLVVDLPLVSRKHARIEYRRGAFVLEDQSTNGTFVVTHEGARVHLRRDECPLLGSGQISLGAQDADHGADSISYTVLLGG</sequence>
<evidence type="ECO:0000259" key="3">
    <source>
        <dbReference type="PROSITE" id="PS50006"/>
    </source>
</evidence>
<name>A0A927PNE3_9ACTN</name>
<dbReference type="PROSITE" id="PS50125">
    <property type="entry name" value="GUANYLATE_CYCLASE_2"/>
    <property type="match status" value="1"/>
</dbReference>
<dbReference type="GO" id="GO:0035556">
    <property type="term" value="P:intracellular signal transduction"/>
    <property type="evidence" value="ECO:0007669"/>
    <property type="project" value="InterPro"/>
</dbReference>
<dbReference type="Gene3D" id="2.60.200.20">
    <property type="match status" value="1"/>
</dbReference>
<dbReference type="SUPFAM" id="SSF55073">
    <property type="entry name" value="Nucleotide cyclase"/>
    <property type="match status" value="1"/>
</dbReference>
<feature type="domain" description="Guanylate cyclase" evidence="4">
    <location>
        <begin position="8"/>
        <end position="121"/>
    </location>
</feature>
<proteinExistence type="inferred from homology"/>
<dbReference type="PANTHER" id="PTHR43081:SF1">
    <property type="entry name" value="ADENYLATE CYCLASE, TERMINAL-DIFFERENTIATION SPECIFIC"/>
    <property type="match status" value="1"/>
</dbReference>
<keyword evidence="2" id="KW-0597">Phosphoprotein</keyword>
<dbReference type="SMART" id="SM00240">
    <property type="entry name" value="FHA"/>
    <property type="match status" value="1"/>
</dbReference>
<evidence type="ECO:0000313" key="6">
    <source>
        <dbReference type="Proteomes" id="UP000642993"/>
    </source>
</evidence>
<dbReference type="RefSeq" id="WP_192040118.1">
    <property type="nucleotide sequence ID" value="NZ_JACYWE010000009.1"/>
</dbReference>
<dbReference type="InterPro" id="IPR001054">
    <property type="entry name" value="A/G_cyclase"/>
</dbReference>
<comment type="caution">
    <text evidence="5">The sequence shown here is derived from an EMBL/GenBank/DDBJ whole genome shotgun (WGS) entry which is preliminary data.</text>
</comment>
<dbReference type="SUPFAM" id="SSF49879">
    <property type="entry name" value="SMAD/FHA domain"/>
    <property type="match status" value="1"/>
</dbReference>
<organism evidence="5 6">
    <name type="scientific">Lolliginicoccus lacisalsi</name>
    <dbReference type="NCBI Taxonomy" id="2742202"/>
    <lineage>
        <taxon>Bacteria</taxon>
        <taxon>Bacillati</taxon>
        <taxon>Actinomycetota</taxon>
        <taxon>Actinomycetes</taxon>
        <taxon>Mycobacteriales</taxon>
        <taxon>Hoyosellaceae</taxon>
        <taxon>Lolliginicoccus</taxon>
    </lineage>
</organism>
<dbReference type="Pfam" id="PF00211">
    <property type="entry name" value="Guanylate_cyc"/>
    <property type="match status" value="1"/>
</dbReference>
<dbReference type="InterPro" id="IPR050697">
    <property type="entry name" value="Adenylyl/Guanylyl_Cyclase_3/4"/>
</dbReference>
<reference evidence="5" key="1">
    <citation type="submission" date="2020-09" db="EMBL/GenBank/DDBJ databases">
        <title>Hoyosella lacisalsi sp. nov., a halotolerant actinobacterium isolated from soil of Lake Gudzhirganskoe.</title>
        <authorList>
            <person name="Yang Q."/>
            <person name="Guo P.Y."/>
            <person name="Liu S.W."/>
            <person name="Li F.N."/>
            <person name="Sun C.H."/>
        </authorList>
    </citation>
    <scope>NUCLEOTIDE SEQUENCE</scope>
    <source>
        <strain evidence="5">G463</strain>
    </source>
</reference>
<evidence type="ECO:0000256" key="1">
    <source>
        <dbReference type="ARBA" id="ARBA00005381"/>
    </source>
</evidence>
<dbReference type="GO" id="GO:0009190">
    <property type="term" value="P:cyclic nucleotide biosynthetic process"/>
    <property type="evidence" value="ECO:0007669"/>
    <property type="project" value="InterPro"/>
</dbReference>
<dbReference type="CDD" id="cd07302">
    <property type="entry name" value="CHD"/>
    <property type="match status" value="1"/>
</dbReference>
<dbReference type="InterPro" id="IPR029787">
    <property type="entry name" value="Nucleotide_cyclase"/>
</dbReference>
<comment type="similarity">
    <text evidence="1">Belongs to the adenylyl cyclase class-3 family.</text>
</comment>
<gene>
    <name evidence="5" type="ORF">HT102_14355</name>
</gene>
<dbReference type="InterPro" id="IPR000253">
    <property type="entry name" value="FHA_dom"/>
</dbReference>
<feature type="domain" description="FHA" evidence="3">
    <location>
        <begin position="211"/>
        <end position="254"/>
    </location>
</feature>
<evidence type="ECO:0000259" key="4">
    <source>
        <dbReference type="PROSITE" id="PS50125"/>
    </source>
</evidence>
<dbReference type="Pfam" id="PF00498">
    <property type="entry name" value="FHA"/>
    <property type="match status" value="1"/>
</dbReference>
<protein>
    <submittedName>
        <fullName evidence="5">FHA domain-containing protein</fullName>
    </submittedName>
</protein>
<dbReference type="GO" id="GO:0004016">
    <property type="term" value="F:adenylate cyclase activity"/>
    <property type="evidence" value="ECO:0007669"/>
    <property type="project" value="UniProtKB-ARBA"/>
</dbReference>
<dbReference type="CDD" id="cd00060">
    <property type="entry name" value="FHA"/>
    <property type="match status" value="1"/>
</dbReference>
<accession>A0A927PNE3</accession>
<dbReference type="AlphaFoldDB" id="A0A927PNE3"/>
<dbReference type="EMBL" id="JACYWE010000009">
    <property type="protein sequence ID" value="MBD8507666.1"/>
    <property type="molecule type" value="Genomic_DNA"/>
</dbReference>
<dbReference type="SMART" id="SM00044">
    <property type="entry name" value="CYCc"/>
    <property type="match status" value="1"/>
</dbReference>
<dbReference type="InterPro" id="IPR008984">
    <property type="entry name" value="SMAD_FHA_dom_sf"/>
</dbReference>
<dbReference type="Gene3D" id="3.30.70.1230">
    <property type="entry name" value="Nucleotide cyclase"/>
    <property type="match status" value="1"/>
</dbReference>
<dbReference type="PANTHER" id="PTHR43081">
    <property type="entry name" value="ADENYLATE CYCLASE, TERMINAL-DIFFERENTIATION SPECIFIC-RELATED"/>
    <property type="match status" value="1"/>
</dbReference>
<dbReference type="PROSITE" id="PS50006">
    <property type="entry name" value="FHA_DOMAIN"/>
    <property type="match status" value="1"/>
</dbReference>